<dbReference type="Pfam" id="PF11831">
    <property type="entry name" value="Myb_Cef"/>
    <property type="match status" value="1"/>
</dbReference>
<evidence type="ECO:0000256" key="7">
    <source>
        <dbReference type="ARBA" id="ARBA00023242"/>
    </source>
</evidence>
<keyword evidence="5" id="KW-0238">DNA-binding</keyword>
<dbReference type="CDD" id="cd11659">
    <property type="entry name" value="SANT_CDC5_II"/>
    <property type="match status" value="1"/>
</dbReference>
<dbReference type="Pfam" id="PF13921">
    <property type="entry name" value="Myb_DNA-bind_6"/>
    <property type="match status" value="1"/>
</dbReference>
<keyword evidence="4" id="KW-0677">Repeat</keyword>
<dbReference type="EMBL" id="BAABUJ010000027">
    <property type="protein sequence ID" value="GAA5803356.1"/>
    <property type="molecule type" value="Genomic_DNA"/>
</dbReference>
<dbReference type="SUPFAM" id="SSF46689">
    <property type="entry name" value="Homeodomain-like"/>
    <property type="match status" value="2"/>
</dbReference>
<dbReference type="InterPro" id="IPR001005">
    <property type="entry name" value="SANT/Myb"/>
</dbReference>
<comment type="similarity">
    <text evidence="1">Belongs to the CEF1 family.</text>
</comment>
<keyword evidence="6" id="KW-0508">mRNA splicing</keyword>
<dbReference type="InterPro" id="IPR017930">
    <property type="entry name" value="Myb_dom"/>
</dbReference>
<feature type="compositionally biased region" description="Basic and acidic residues" evidence="8">
    <location>
        <begin position="132"/>
        <end position="155"/>
    </location>
</feature>
<gene>
    <name evidence="11" type="ORF">HPULCUR_008835</name>
</gene>
<dbReference type="Proteomes" id="UP001476247">
    <property type="component" value="Unassembled WGS sequence"/>
</dbReference>
<evidence type="ECO:0000259" key="9">
    <source>
        <dbReference type="PROSITE" id="PS50090"/>
    </source>
</evidence>
<evidence type="ECO:0000256" key="6">
    <source>
        <dbReference type="ARBA" id="ARBA00023187"/>
    </source>
</evidence>
<dbReference type="PANTHER" id="PTHR45885">
    <property type="entry name" value="CELL DIVISION CYCLE 5-LIKE PROTEIN"/>
    <property type="match status" value="1"/>
</dbReference>
<dbReference type="PROSITE" id="PS51294">
    <property type="entry name" value="HTH_MYB"/>
    <property type="match status" value="2"/>
</dbReference>
<feature type="domain" description="Myb-like" evidence="9">
    <location>
        <begin position="54"/>
        <end position="103"/>
    </location>
</feature>
<dbReference type="InterPro" id="IPR009057">
    <property type="entry name" value="Homeodomain-like_sf"/>
</dbReference>
<evidence type="ECO:0000256" key="2">
    <source>
        <dbReference type="ARBA" id="ARBA00022664"/>
    </source>
</evidence>
<dbReference type="SMART" id="SM00717">
    <property type="entry name" value="SANT"/>
    <property type="match status" value="2"/>
</dbReference>
<dbReference type="CDD" id="cd00167">
    <property type="entry name" value="SANT"/>
    <property type="match status" value="1"/>
</dbReference>
<keyword evidence="2" id="KW-0507">mRNA processing</keyword>
<evidence type="ECO:0000313" key="12">
    <source>
        <dbReference type="Proteomes" id="UP001476247"/>
    </source>
</evidence>
<evidence type="ECO:0000256" key="8">
    <source>
        <dbReference type="SAM" id="MobiDB-lite"/>
    </source>
</evidence>
<keyword evidence="12" id="KW-1185">Reference proteome</keyword>
<sequence length="778" mass="88437">MKFIIKGGVWKNTEDEILKAAVSKYGKNQWARISSLLVRKTPKQCKARWYEWLDPSIKKTEWSKEEDEKLLHLAKLMPTQWRTIAPIVGRTPAQCLERYQRLLDEAESRESDKSVELGLSGSIGHESGPSADDVRKLRPGEVDPEPESKPARPDPVDMDEDEKEMLSEARARLANTQGKKAKRKARERQLEEARRLTALQKRRELKAAGIHMRMKTKKNVMDYNTDTPFEKKAALGFYDTTEEAGRTVDPGKLTNVHLSKLNRRRADIEDEKNREKKRKAKQNPNASKEGNQGKFVPEKSAKIVQMQEQEQIAKRRRLVLPAPQVGEQELEEIVKSGFAGENAKNLVLDNEISATQGLVGDYAFTPNTIATRTPRAPPSNDNLMIEARNLIALSNAQTPLLGGENTSLMEGTGFQGATPRHVPIQTPNPMSTPLRGNSTGMDSPFKTPREEKVFQTQRKRSLLQGLSSLPRPRNEWEIKLPDMDDEPEKKSKAEDDIEDMGDYEREIKEAAEKEAKERAARRTMAVQLGLPRPASVPDFTVDNDADDIEKLIHQELMLLLKHDAIKYPVAGSNIAPGAMQLDSSLAQLEDEFDSVTLQDARKELDNEISQTLGLQDTKDIKKAVWEHVSCQPDFEDKWDQEHQDLLFSAKFNRFMTLNEMDDEKDIVQGLDKIVESNRQTMIRDATRAGKLENKLDVRLGGYMSRSKVLSQQIIDAFEEFEAAQVEYHSFVNLQIAEKTAIPRRIESLEDEVFKLATRERDLQQKYKDLSDEKMALCT</sequence>
<keyword evidence="7" id="KW-0539">Nucleus</keyword>
<organism evidence="11 12">
    <name type="scientific">Helicostylum pulchrum</name>
    <dbReference type="NCBI Taxonomy" id="562976"/>
    <lineage>
        <taxon>Eukaryota</taxon>
        <taxon>Fungi</taxon>
        <taxon>Fungi incertae sedis</taxon>
        <taxon>Mucoromycota</taxon>
        <taxon>Mucoromycotina</taxon>
        <taxon>Mucoromycetes</taxon>
        <taxon>Mucorales</taxon>
        <taxon>Mucorineae</taxon>
        <taxon>Mucoraceae</taxon>
        <taxon>Helicostylum</taxon>
    </lineage>
</organism>
<proteinExistence type="inferred from homology"/>
<evidence type="ECO:0000256" key="4">
    <source>
        <dbReference type="ARBA" id="ARBA00022737"/>
    </source>
</evidence>
<dbReference type="InterPro" id="IPR047240">
    <property type="entry name" value="SANT_CDC5L_II"/>
</dbReference>
<feature type="region of interest" description="Disordered" evidence="8">
    <location>
        <begin position="466"/>
        <end position="496"/>
    </location>
</feature>
<name>A0ABP9Y8R3_9FUNG</name>
<feature type="domain" description="HTH myb-type" evidence="10">
    <location>
        <begin position="2"/>
        <end position="57"/>
    </location>
</feature>
<protein>
    <submittedName>
        <fullName evidence="11">Uncharacterized protein</fullName>
    </submittedName>
</protein>
<dbReference type="InterPro" id="IPR021786">
    <property type="entry name" value="Cdc5p/Cef1_C"/>
</dbReference>
<feature type="domain" description="Myb-like" evidence="9">
    <location>
        <begin position="6"/>
        <end position="53"/>
    </location>
</feature>
<dbReference type="PROSITE" id="PS50090">
    <property type="entry name" value="MYB_LIKE"/>
    <property type="match status" value="2"/>
</dbReference>
<evidence type="ECO:0000256" key="1">
    <source>
        <dbReference type="ARBA" id="ARBA00010506"/>
    </source>
</evidence>
<feature type="region of interest" description="Disordered" evidence="8">
    <location>
        <begin position="245"/>
        <end position="296"/>
    </location>
</feature>
<evidence type="ECO:0000313" key="11">
    <source>
        <dbReference type="EMBL" id="GAA5803356.1"/>
    </source>
</evidence>
<feature type="compositionally biased region" description="Basic and acidic residues" evidence="8">
    <location>
        <begin position="472"/>
        <end position="494"/>
    </location>
</feature>
<evidence type="ECO:0000256" key="5">
    <source>
        <dbReference type="ARBA" id="ARBA00023125"/>
    </source>
</evidence>
<dbReference type="PANTHER" id="PTHR45885:SF1">
    <property type="entry name" value="CELL DIVISION CYCLE 5-LIKE PROTEIN"/>
    <property type="match status" value="1"/>
</dbReference>
<keyword evidence="3" id="KW-0747">Spliceosome</keyword>
<dbReference type="InterPro" id="IPR047242">
    <property type="entry name" value="CDC5L/Cef1"/>
</dbReference>
<reference evidence="11 12" key="1">
    <citation type="submission" date="2024-04" db="EMBL/GenBank/DDBJ databases">
        <title>genome sequences of Mucor flavus KT1a and Helicostylum pulchrum KT1b strains isolation_sourced from the surface of a dry-aged beef.</title>
        <authorList>
            <person name="Toyotome T."/>
            <person name="Hosono M."/>
            <person name="Torimaru M."/>
            <person name="Fukuda K."/>
            <person name="Mikami N."/>
        </authorList>
    </citation>
    <scope>NUCLEOTIDE SEQUENCE [LARGE SCALE GENOMIC DNA]</scope>
    <source>
        <strain evidence="11 12">KT1b</strain>
    </source>
</reference>
<evidence type="ECO:0000256" key="3">
    <source>
        <dbReference type="ARBA" id="ARBA00022728"/>
    </source>
</evidence>
<accession>A0ABP9Y8R3</accession>
<evidence type="ECO:0000259" key="10">
    <source>
        <dbReference type="PROSITE" id="PS51294"/>
    </source>
</evidence>
<comment type="caution">
    <text evidence="11">The sequence shown here is derived from an EMBL/GenBank/DDBJ whole genome shotgun (WGS) entry which is preliminary data.</text>
</comment>
<feature type="domain" description="HTH myb-type" evidence="10">
    <location>
        <begin position="58"/>
        <end position="107"/>
    </location>
</feature>
<feature type="region of interest" description="Disordered" evidence="8">
    <location>
        <begin position="110"/>
        <end position="165"/>
    </location>
</feature>
<dbReference type="Gene3D" id="1.10.10.60">
    <property type="entry name" value="Homeodomain-like"/>
    <property type="match status" value="2"/>
</dbReference>
<feature type="compositionally biased region" description="Basic and acidic residues" evidence="8">
    <location>
        <begin position="264"/>
        <end position="274"/>
    </location>
</feature>